<name>A0A8S0W065_CYCAE</name>
<keyword evidence="2" id="KW-1185">Reference proteome</keyword>
<gene>
    <name evidence="1" type="ORF">AAE3_LOCUS11995</name>
</gene>
<dbReference type="Proteomes" id="UP000467700">
    <property type="component" value="Unassembled WGS sequence"/>
</dbReference>
<organism evidence="1 2">
    <name type="scientific">Cyclocybe aegerita</name>
    <name type="common">Black poplar mushroom</name>
    <name type="synonym">Agrocybe aegerita</name>
    <dbReference type="NCBI Taxonomy" id="1973307"/>
    <lineage>
        <taxon>Eukaryota</taxon>
        <taxon>Fungi</taxon>
        <taxon>Dikarya</taxon>
        <taxon>Basidiomycota</taxon>
        <taxon>Agaricomycotina</taxon>
        <taxon>Agaricomycetes</taxon>
        <taxon>Agaricomycetidae</taxon>
        <taxon>Agaricales</taxon>
        <taxon>Agaricineae</taxon>
        <taxon>Bolbitiaceae</taxon>
        <taxon>Cyclocybe</taxon>
    </lineage>
</organism>
<sequence length="157" mass="17371">MSNFINNDHVPPRRQLDSEMQFAASSMTLYARAHPHNLCSDPALCLIPRANLRRKNRWGNGNEMSLASLYAIPSGGIGSPSTCRFPLSWIFVRCIDAVVLNIALRSFDSSVIHVRDSAPSSHFRIVVIIEANEERRIAVLAVSASPDSHLLRTAVYG</sequence>
<reference evidence="1 2" key="1">
    <citation type="submission" date="2020-01" db="EMBL/GenBank/DDBJ databases">
        <authorList>
            <person name="Gupta K D."/>
        </authorList>
    </citation>
    <scope>NUCLEOTIDE SEQUENCE [LARGE SCALE GENOMIC DNA]</scope>
</reference>
<comment type="caution">
    <text evidence="1">The sequence shown here is derived from an EMBL/GenBank/DDBJ whole genome shotgun (WGS) entry which is preliminary data.</text>
</comment>
<evidence type="ECO:0000313" key="1">
    <source>
        <dbReference type="EMBL" id="CAA7269724.1"/>
    </source>
</evidence>
<dbReference type="AlphaFoldDB" id="A0A8S0W065"/>
<evidence type="ECO:0000313" key="2">
    <source>
        <dbReference type="Proteomes" id="UP000467700"/>
    </source>
</evidence>
<dbReference type="EMBL" id="CACVBS010000079">
    <property type="protein sequence ID" value="CAA7269724.1"/>
    <property type="molecule type" value="Genomic_DNA"/>
</dbReference>
<accession>A0A8S0W065</accession>
<protein>
    <submittedName>
        <fullName evidence="1">Uncharacterized protein</fullName>
    </submittedName>
</protein>
<proteinExistence type="predicted"/>